<reference evidence="1" key="1">
    <citation type="submission" date="2023-10" db="EMBL/GenBank/DDBJ databases">
        <authorList>
            <person name="Chen Y."/>
            <person name="Shah S."/>
            <person name="Dougan E. K."/>
            <person name="Thang M."/>
            <person name="Chan C."/>
        </authorList>
    </citation>
    <scope>NUCLEOTIDE SEQUENCE [LARGE SCALE GENOMIC DNA]</scope>
</reference>
<evidence type="ECO:0000313" key="1">
    <source>
        <dbReference type="EMBL" id="CAK0883572.1"/>
    </source>
</evidence>
<accession>A0ABN9WBB9</accession>
<proteinExistence type="predicted"/>
<evidence type="ECO:0000313" key="2">
    <source>
        <dbReference type="Proteomes" id="UP001189429"/>
    </source>
</evidence>
<organism evidence="1 2">
    <name type="scientific">Prorocentrum cordatum</name>
    <dbReference type="NCBI Taxonomy" id="2364126"/>
    <lineage>
        <taxon>Eukaryota</taxon>
        <taxon>Sar</taxon>
        <taxon>Alveolata</taxon>
        <taxon>Dinophyceae</taxon>
        <taxon>Prorocentrales</taxon>
        <taxon>Prorocentraceae</taxon>
        <taxon>Prorocentrum</taxon>
    </lineage>
</organism>
<protein>
    <submittedName>
        <fullName evidence="1">Uncharacterized protein</fullName>
    </submittedName>
</protein>
<name>A0ABN9WBB9_9DINO</name>
<comment type="caution">
    <text evidence="1">The sequence shown here is derived from an EMBL/GenBank/DDBJ whole genome shotgun (WGS) entry which is preliminary data.</text>
</comment>
<sequence>MRKKGGSLEVLWAGRAGVGGERGGEARRHAQKVPAKKWDLPQTRAQELGWFISQPVRADALRARRLAKRYDPMLTASAGPSGGLVLTASSSAPCLSASQPGGPRLSPLMPDCGPAPEMSVLNTPQWRKPRGQCAITKYADIYVKQMRCSPFNQSLAGR</sequence>
<dbReference type="EMBL" id="CAUYUJ010018431">
    <property type="protein sequence ID" value="CAK0883572.1"/>
    <property type="molecule type" value="Genomic_DNA"/>
</dbReference>
<dbReference type="Proteomes" id="UP001189429">
    <property type="component" value="Unassembled WGS sequence"/>
</dbReference>
<gene>
    <name evidence="1" type="ORF">PCOR1329_LOCUS65759</name>
</gene>
<keyword evidence="2" id="KW-1185">Reference proteome</keyword>